<dbReference type="InterPro" id="IPR026960">
    <property type="entry name" value="RVT-Znf"/>
</dbReference>
<dbReference type="SUPFAM" id="SSF56219">
    <property type="entry name" value="DNase I-like"/>
    <property type="match status" value="1"/>
</dbReference>
<dbReference type="GO" id="GO:0008270">
    <property type="term" value="F:zinc ion binding"/>
    <property type="evidence" value="ECO:0007669"/>
    <property type="project" value="UniProtKB-KW"/>
</dbReference>
<dbReference type="STRING" id="35722.A0A0B7NB73"/>
<organism evidence="5 6">
    <name type="scientific">Parasitella parasitica</name>
    <dbReference type="NCBI Taxonomy" id="35722"/>
    <lineage>
        <taxon>Eukaryota</taxon>
        <taxon>Fungi</taxon>
        <taxon>Fungi incertae sedis</taxon>
        <taxon>Mucoromycota</taxon>
        <taxon>Mucoromycotina</taxon>
        <taxon>Mucoromycetes</taxon>
        <taxon>Mucorales</taxon>
        <taxon>Mucorineae</taxon>
        <taxon>Mucoraceae</taxon>
        <taxon>Parasitella</taxon>
    </lineage>
</organism>
<dbReference type="InterPro" id="IPR036691">
    <property type="entry name" value="Endo/exonu/phosph_ase_sf"/>
</dbReference>
<keyword evidence="1" id="KW-0479">Metal-binding</keyword>
<feature type="compositionally biased region" description="Polar residues" evidence="2">
    <location>
        <begin position="1"/>
        <end position="14"/>
    </location>
</feature>
<feature type="compositionally biased region" description="Polar residues" evidence="2">
    <location>
        <begin position="471"/>
        <end position="484"/>
    </location>
</feature>
<feature type="domain" description="Reverse transcriptase" evidence="4">
    <location>
        <begin position="1012"/>
        <end position="1311"/>
    </location>
</feature>
<dbReference type="Pfam" id="PF00078">
    <property type="entry name" value="RVT_1"/>
    <property type="match status" value="1"/>
</dbReference>
<keyword evidence="6" id="KW-1185">Reference proteome</keyword>
<evidence type="ECO:0000259" key="4">
    <source>
        <dbReference type="PROSITE" id="PS50878"/>
    </source>
</evidence>
<evidence type="ECO:0000313" key="6">
    <source>
        <dbReference type="Proteomes" id="UP000054107"/>
    </source>
</evidence>
<dbReference type="OrthoDB" id="2205812at2759"/>
<reference evidence="5 6" key="1">
    <citation type="submission" date="2014-09" db="EMBL/GenBank/DDBJ databases">
        <authorList>
            <person name="Ellenberger Sabrina"/>
        </authorList>
    </citation>
    <scope>NUCLEOTIDE SEQUENCE [LARGE SCALE GENOMIC DNA]</scope>
    <source>
        <strain evidence="5 6">CBS 412.66</strain>
    </source>
</reference>
<dbReference type="Proteomes" id="UP000054107">
    <property type="component" value="Unassembled WGS sequence"/>
</dbReference>
<dbReference type="Gene3D" id="3.60.10.10">
    <property type="entry name" value="Endonuclease/exonuclease/phosphatase"/>
    <property type="match status" value="1"/>
</dbReference>
<accession>A0A0B7NB73</accession>
<evidence type="ECO:0000256" key="1">
    <source>
        <dbReference type="PROSITE-ProRule" id="PRU00047"/>
    </source>
</evidence>
<dbReference type="SUPFAM" id="SSF56672">
    <property type="entry name" value="DNA/RNA polymerases"/>
    <property type="match status" value="1"/>
</dbReference>
<sequence>MANSTRSRANSNGQAAARSPSLIQMDTPWSVVTAGKGKTGNKKHQQLITFNPTFVQPRASNTDSSQALADQPPPAPVELVVPYIKGAEKGSVFIDITHVKNLHLLREALDAFNKDADTEGRGYNEFLGRCEKNRTYLNHVYMETLWAPSTASYNKIVNEGIMLSDNTFIKGFPSYPADSSIVRITMSGLPFLPLPILKSELKEWLSRFGEVLDYGLSKKDGYYVGGGYATIAIPPGKPCKQYPCLRDHTHFDPLERAVSWQEADGELRKILLTWDAMPDYCRVCGSSEHCRADCPDRYKWLKCYNCHKIGHECRHCPRNNEAPGNEAPSKTRAVPAEPKKQSRKTPLKVNNSVTSPMIVDKPSRSPAGAQDTHQSSATTDEQILDVQTLDVAQPLTAGTPVSHSEELGTPSDSHDTTMGDVIKPPIPHSSNHNHHEHDAQMDEVTTSSNKQHKNRSQSPEPLDSKKVAKTNDFTDVTNSRNKQGQGPLANDATTQNTTLSEKNEGAPHLAESPYIDQKEQNPQKRQLFIRHLRSLGYDVLILQETHAVTSTIIQEFNFQFQTTSSHWTQHCGIVIINNRYSLTVQHEGIDGGRFILAQIRLAAQLEDPSSSSPSLVTILNIYGRSGRHSLRKAFYTELLNIPVITDTLLNTRQSPTLIMGDFNYSYEKHRLPDGSLSSAPAAWISLLEDHYIDCFKDQKLPTWSLNSHSSILDFIFCDSFSYNKIHDVEQAYLSNNWTDHNLLGVTFLYDDPNVRGPGSWKANPFLARSQQFRSALAKHLESRQPAVLEVQTYSSPQQTWDWIKADVKSYIKSYQLADNNWRLKTLKRLQSKRNMMLRQSKNRGLYYQVLETVNVQISSLQESIAEIQALKAGKQWREKGEKHAGYIKRTAMIRETQRSIHALTDPSSNSIYEDQPNKLRIAKDFYTALYQPDIVAPTDIQELLSSIPANLRLTSDDRSFLTSEIDFDDILAVLKDSPRQSSPGSDGLPYEILNLVMRFPPFKDIILTIFNAALDNAIFPDSWNDSIMTLLKKKGDSKDMGNYRPLSLANCDYKCFTTVLNRRLMEVCPKLINSNQIGFIPGKYIAENGLRCQILMEDAELKWTLASQQGTTSNLDRDIGLLLDQEKAYDRVNLSYFRAVLNRFGFPESVVNCLHNLMANNRIQININGYFTDPVAKLRGFKQGDPISCICYDLAFEPFLQNILQDRDFRGYVLQNRQDPTSPEISTKLLCYADDALVFVHDKQDLRLLKYYMELFCRASNARFNYSKVEAFSLSGRDTSGFWSRSLANMNISHLYTASDPTPLTYLGFPLIQSTIQRNNFMATFIGKLKQTLQPHACRSISVLGKATIVNTLLLSKCWYIFRVTPLTQKDLQQITSVAIQFLKKGIYPVIPWRIWTLPRSKGGLGILDVQLQYAALYFRWISPLLQLDSPLSTDNPLLIMLTYHINNHNRSTHHQLPLLFPVARQQFTTRRRVNTMDTIYKSIDMLPRNYDSVEITLPTGLMLPLSTVIYSSQQSQAKLPQKIHSMTVADVFQVHPNLHFLHWKNPTDPSLTVWKRAPRQLIQGIESGSYRLQPFFLPLCIPSSAAALPASLPTLRPFATHLTTENALSLTSSGCRSKSFREACSVAHDVPNHLAIIESSAWNFFWSLSLTMVQRNVVYRYINKCIPHQSLLHRMFPSVHLSSLCAVCSSVDDSIDHFLFHCPPKLVVWQGIIFEFLWPTVTIDDICQSLLSLDFYNVRYSQRPRAPSHHIIFITMANIWKAHYRYIFNQIPFRPPTILNTIRRDIQKMIEEDSIHAIL</sequence>
<feature type="compositionally biased region" description="Polar residues" evidence="2">
    <location>
        <begin position="371"/>
        <end position="380"/>
    </location>
</feature>
<dbReference type="Pfam" id="PF13966">
    <property type="entry name" value="zf-RVT"/>
    <property type="match status" value="1"/>
</dbReference>
<dbReference type="InterPro" id="IPR000477">
    <property type="entry name" value="RT_dom"/>
</dbReference>
<evidence type="ECO:0008006" key="7">
    <source>
        <dbReference type="Google" id="ProtNLM"/>
    </source>
</evidence>
<dbReference type="PROSITE" id="PS50878">
    <property type="entry name" value="RT_POL"/>
    <property type="match status" value="1"/>
</dbReference>
<name>A0A0B7NB73_9FUNG</name>
<dbReference type="EMBL" id="LN732614">
    <property type="protein sequence ID" value="CEP15745.1"/>
    <property type="molecule type" value="Genomic_DNA"/>
</dbReference>
<protein>
    <recommendedName>
        <fullName evidence="7">CCHC-type domain-containing protein</fullName>
    </recommendedName>
</protein>
<dbReference type="Gene3D" id="4.10.60.10">
    <property type="entry name" value="Zinc finger, CCHC-type"/>
    <property type="match status" value="1"/>
</dbReference>
<dbReference type="PROSITE" id="PS50158">
    <property type="entry name" value="ZF_CCHC"/>
    <property type="match status" value="1"/>
</dbReference>
<dbReference type="GO" id="GO:0003676">
    <property type="term" value="F:nucleic acid binding"/>
    <property type="evidence" value="ECO:0007669"/>
    <property type="project" value="InterPro"/>
</dbReference>
<feature type="region of interest" description="Disordered" evidence="2">
    <location>
        <begin position="1"/>
        <end position="22"/>
    </location>
</feature>
<evidence type="ECO:0000256" key="2">
    <source>
        <dbReference type="SAM" id="MobiDB-lite"/>
    </source>
</evidence>
<dbReference type="PANTHER" id="PTHR31635">
    <property type="entry name" value="REVERSE TRANSCRIPTASE DOMAIN-CONTAINING PROTEIN-RELATED"/>
    <property type="match status" value="1"/>
</dbReference>
<dbReference type="InterPro" id="IPR001878">
    <property type="entry name" value="Znf_CCHC"/>
</dbReference>
<proteinExistence type="predicted"/>
<feature type="domain" description="CCHC-type" evidence="3">
    <location>
        <begin position="302"/>
        <end position="318"/>
    </location>
</feature>
<evidence type="ECO:0000259" key="3">
    <source>
        <dbReference type="PROSITE" id="PS50158"/>
    </source>
</evidence>
<keyword evidence="1" id="KW-0862">Zinc</keyword>
<gene>
    <name evidence="5" type="primary">PARPA_09985.1 scaffold 39144</name>
</gene>
<dbReference type="CDD" id="cd01650">
    <property type="entry name" value="RT_nLTR_like"/>
    <property type="match status" value="1"/>
</dbReference>
<keyword evidence="1" id="KW-0863">Zinc-finger</keyword>
<evidence type="ECO:0000313" key="5">
    <source>
        <dbReference type="EMBL" id="CEP15745.1"/>
    </source>
</evidence>
<dbReference type="PANTHER" id="PTHR31635:SF196">
    <property type="entry name" value="REVERSE TRANSCRIPTASE DOMAIN-CONTAINING PROTEIN-RELATED"/>
    <property type="match status" value="1"/>
</dbReference>
<dbReference type="InterPro" id="IPR043502">
    <property type="entry name" value="DNA/RNA_pol_sf"/>
</dbReference>
<feature type="region of interest" description="Disordered" evidence="2">
    <location>
        <begin position="317"/>
        <end position="380"/>
    </location>
</feature>
<feature type="region of interest" description="Disordered" evidence="2">
    <location>
        <begin position="397"/>
        <end position="496"/>
    </location>
</feature>